<dbReference type="AlphaFoldDB" id="A0A918KXL8"/>
<dbReference type="EMBL" id="BMQL01000120">
    <property type="protein sequence ID" value="GGR41400.1"/>
    <property type="molecule type" value="Genomic_DNA"/>
</dbReference>
<keyword evidence="1" id="KW-1133">Transmembrane helix</keyword>
<reference evidence="2" key="1">
    <citation type="journal article" date="2014" name="Int. J. Syst. Evol. Microbiol.">
        <title>Complete genome sequence of Corynebacterium casei LMG S-19264T (=DSM 44701T), isolated from a smear-ripened cheese.</title>
        <authorList>
            <consortium name="US DOE Joint Genome Institute (JGI-PGF)"/>
            <person name="Walter F."/>
            <person name="Albersmeier A."/>
            <person name="Kalinowski J."/>
            <person name="Ruckert C."/>
        </authorList>
    </citation>
    <scope>NUCLEOTIDE SEQUENCE</scope>
    <source>
        <strain evidence="2">JCM 31311</strain>
    </source>
</reference>
<accession>A0A918KXL8</accession>
<name>A0A918KXL8_9DEIO</name>
<organism evidence="2 3">
    <name type="scientific">Deinococcus ruber</name>
    <dbReference type="NCBI Taxonomy" id="1848197"/>
    <lineage>
        <taxon>Bacteria</taxon>
        <taxon>Thermotogati</taxon>
        <taxon>Deinococcota</taxon>
        <taxon>Deinococci</taxon>
        <taxon>Deinococcales</taxon>
        <taxon>Deinococcaceae</taxon>
        <taxon>Deinococcus</taxon>
    </lineage>
</organism>
<proteinExistence type="predicted"/>
<dbReference type="Proteomes" id="UP000603865">
    <property type="component" value="Unassembled WGS sequence"/>
</dbReference>
<evidence type="ECO:0000313" key="3">
    <source>
        <dbReference type="Proteomes" id="UP000603865"/>
    </source>
</evidence>
<evidence type="ECO:0000313" key="2">
    <source>
        <dbReference type="EMBL" id="GGR41400.1"/>
    </source>
</evidence>
<evidence type="ECO:0000256" key="1">
    <source>
        <dbReference type="SAM" id="Phobius"/>
    </source>
</evidence>
<sequence>MRRTLEIADLYLQVLAVLLVAAHMYGVDLLPIVIEFVLVVAALVLKLVLFKGGK</sequence>
<gene>
    <name evidence="2" type="ORF">GCM10008957_56700</name>
</gene>
<protein>
    <submittedName>
        <fullName evidence="2">Uncharacterized protein</fullName>
    </submittedName>
</protein>
<reference evidence="2" key="2">
    <citation type="submission" date="2020-09" db="EMBL/GenBank/DDBJ databases">
        <authorList>
            <person name="Sun Q."/>
            <person name="Ohkuma M."/>
        </authorList>
    </citation>
    <scope>NUCLEOTIDE SEQUENCE</scope>
    <source>
        <strain evidence="2">JCM 31311</strain>
    </source>
</reference>
<keyword evidence="3" id="KW-1185">Reference proteome</keyword>
<keyword evidence="1" id="KW-0472">Membrane</keyword>
<keyword evidence="1" id="KW-0812">Transmembrane</keyword>
<feature type="transmembrane region" description="Helical" evidence="1">
    <location>
        <begin position="32"/>
        <end position="50"/>
    </location>
</feature>
<comment type="caution">
    <text evidence="2">The sequence shown here is derived from an EMBL/GenBank/DDBJ whole genome shotgun (WGS) entry which is preliminary data.</text>
</comment>
<feature type="transmembrane region" description="Helical" evidence="1">
    <location>
        <begin position="7"/>
        <end position="26"/>
    </location>
</feature>